<dbReference type="EMBL" id="JAUIQD010000009">
    <property type="protein sequence ID" value="KAK3339719.1"/>
    <property type="molecule type" value="Genomic_DNA"/>
</dbReference>
<keyword evidence="1" id="KW-0472">Membrane</keyword>
<evidence type="ECO:0000256" key="1">
    <source>
        <dbReference type="SAM" id="Phobius"/>
    </source>
</evidence>
<evidence type="ECO:0000313" key="3">
    <source>
        <dbReference type="Proteomes" id="UP001275084"/>
    </source>
</evidence>
<feature type="transmembrane region" description="Helical" evidence="1">
    <location>
        <begin position="383"/>
        <end position="404"/>
    </location>
</feature>
<keyword evidence="3" id="KW-1185">Reference proteome</keyword>
<sequence length="484" mass="52419">MISGFLTSTLTQQAVTYPVFEAESHGPGDKAEINRATTFSAYDGSTIVLAAYDSVREQQAIFSGAFQAPADEIPPASPICSSGECYWPPYGSMAICGGVANLTSLGNSTLIQSLNNMTEKRLSVLFNTARDTSEALGYGDIYFQIVPQVYPIIIGILDKPTNAFNASVTSLMASDSFIAYTDELLNNSLPFDTAKLKYLEVAFWWCTKTFETNVTAGKATTHELSTRSELEQPLDTALNQPWNADYYLCYTQGTCNASYGDRVASLASPPGSEPEEYTVHLWTGLSASALLATSMFDSVFMDRTRGNVASNGAGIAQAFGLSILGDFLTTSSPEPAKQMGNVRRLVGNVAKSTTNLLNKTDASAIVIGTVKTPQVFVEIRWEWMAMVAAQLVLTLLFLGMTVVTTHRAQMQVIKCSSLAMLCALDRNTRDHIGGINDLEGLKRKAKCLAVRLQRGGSGIALWLGMQRDGRSGSEEAEEFGRYVE</sequence>
<dbReference type="Proteomes" id="UP001275084">
    <property type="component" value="Unassembled WGS sequence"/>
</dbReference>
<reference evidence="2" key="1">
    <citation type="journal article" date="2023" name="Mol. Phylogenet. Evol.">
        <title>Genome-scale phylogeny and comparative genomics of the fungal order Sordariales.</title>
        <authorList>
            <person name="Hensen N."/>
            <person name="Bonometti L."/>
            <person name="Westerberg I."/>
            <person name="Brannstrom I.O."/>
            <person name="Guillou S."/>
            <person name="Cros-Aarteil S."/>
            <person name="Calhoun S."/>
            <person name="Haridas S."/>
            <person name="Kuo A."/>
            <person name="Mondo S."/>
            <person name="Pangilinan J."/>
            <person name="Riley R."/>
            <person name="LaButti K."/>
            <person name="Andreopoulos B."/>
            <person name="Lipzen A."/>
            <person name="Chen C."/>
            <person name="Yan M."/>
            <person name="Daum C."/>
            <person name="Ng V."/>
            <person name="Clum A."/>
            <person name="Steindorff A."/>
            <person name="Ohm R.A."/>
            <person name="Martin F."/>
            <person name="Silar P."/>
            <person name="Natvig D.O."/>
            <person name="Lalanne C."/>
            <person name="Gautier V."/>
            <person name="Ament-Velasquez S.L."/>
            <person name="Kruys A."/>
            <person name="Hutchinson M.I."/>
            <person name="Powell A.J."/>
            <person name="Barry K."/>
            <person name="Miller A.N."/>
            <person name="Grigoriev I.V."/>
            <person name="Debuchy R."/>
            <person name="Gladieux P."/>
            <person name="Hiltunen Thoren M."/>
            <person name="Johannesson H."/>
        </authorList>
    </citation>
    <scope>NUCLEOTIDE SEQUENCE</scope>
    <source>
        <strain evidence="2">CBS 955.72</strain>
    </source>
</reference>
<organism evidence="2 3">
    <name type="scientific">Lasiosphaeria hispida</name>
    <dbReference type="NCBI Taxonomy" id="260671"/>
    <lineage>
        <taxon>Eukaryota</taxon>
        <taxon>Fungi</taxon>
        <taxon>Dikarya</taxon>
        <taxon>Ascomycota</taxon>
        <taxon>Pezizomycotina</taxon>
        <taxon>Sordariomycetes</taxon>
        <taxon>Sordariomycetidae</taxon>
        <taxon>Sordariales</taxon>
        <taxon>Lasiosphaeriaceae</taxon>
        <taxon>Lasiosphaeria</taxon>
    </lineage>
</organism>
<gene>
    <name evidence="2" type="ORF">B0T25DRAFT_466605</name>
</gene>
<evidence type="ECO:0000313" key="2">
    <source>
        <dbReference type="EMBL" id="KAK3339719.1"/>
    </source>
</evidence>
<reference evidence="2" key="2">
    <citation type="submission" date="2023-06" db="EMBL/GenBank/DDBJ databases">
        <authorList>
            <consortium name="Lawrence Berkeley National Laboratory"/>
            <person name="Haridas S."/>
            <person name="Hensen N."/>
            <person name="Bonometti L."/>
            <person name="Westerberg I."/>
            <person name="Brannstrom I.O."/>
            <person name="Guillou S."/>
            <person name="Cros-Aarteil S."/>
            <person name="Calhoun S."/>
            <person name="Kuo A."/>
            <person name="Mondo S."/>
            <person name="Pangilinan J."/>
            <person name="Riley R."/>
            <person name="Labutti K."/>
            <person name="Andreopoulos B."/>
            <person name="Lipzen A."/>
            <person name="Chen C."/>
            <person name="Yanf M."/>
            <person name="Daum C."/>
            <person name="Ng V."/>
            <person name="Clum A."/>
            <person name="Steindorff A."/>
            <person name="Ohm R."/>
            <person name="Martin F."/>
            <person name="Silar P."/>
            <person name="Natvig D."/>
            <person name="Lalanne C."/>
            <person name="Gautier V."/>
            <person name="Ament-Velasquez S.L."/>
            <person name="Kruys A."/>
            <person name="Hutchinson M.I."/>
            <person name="Powell A.J."/>
            <person name="Barry K."/>
            <person name="Miller A.N."/>
            <person name="Grigoriev I.V."/>
            <person name="Debuchy R."/>
            <person name="Gladieux P."/>
            <person name="Thoren M.H."/>
            <person name="Johannesson H."/>
        </authorList>
    </citation>
    <scope>NUCLEOTIDE SEQUENCE</scope>
    <source>
        <strain evidence="2">CBS 955.72</strain>
    </source>
</reference>
<comment type="caution">
    <text evidence="2">The sequence shown here is derived from an EMBL/GenBank/DDBJ whole genome shotgun (WGS) entry which is preliminary data.</text>
</comment>
<keyword evidence="1" id="KW-1133">Transmembrane helix</keyword>
<dbReference type="AlphaFoldDB" id="A0AAJ0M7I4"/>
<protein>
    <submittedName>
        <fullName evidence="2">Uncharacterized protein</fullName>
    </submittedName>
</protein>
<name>A0AAJ0M7I4_9PEZI</name>
<proteinExistence type="predicted"/>
<keyword evidence="1" id="KW-0812">Transmembrane</keyword>
<dbReference type="PANTHER" id="PTHR35394:SF5">
    <property type="entry name" value="DUF3176 DOMAIN-CONTAINING PROTEIN"/>
    <property type="match status" value="1"/>
</dbReference>
<accession>A0AAJ0M7I4</accession>
<dbReference type="PANTHER" id="PTHR35394">
    <property type="entry name" value="DUF3176 DOMAIN-CONTAINING PROTEIN"/>
    <property type="match status" value="1"/>
</dbReference>